<comment type="caution">
    <text evidence="1">The sequence shown here is derived from an EMBL/GenBank/DDBJ whole genome shotgun (WGS) entry which is preliminary data.</text>
</comment>
<dbReference type="EMBL" id="JAWDGP010002080">
    <property type="protein sequence ID" value="KAK3785685.1"/>
    <property type="molecule type" value="Genomic_DNA"/>
</dbReference>
<reference evidence="1" key="1">
    <citation type="journal article" date="2023" name="G3 (Bethesda)">
        <title>A reference genome for the long-term kleptoplast-retaining sea slug Elysia crispata morphotype clarki.</title>
        <authorList>
            <person name="Eastman K.E."/>
            <person name="Pendleton A.L."/>
            <person name="Shaikh M.A."/>
            <person name="Suttiyut T."/>
            <person name="Ogas R."/>
            <person name="Tomko P."/>
            <person name="Gavelis G."/>
            <person name="Widhalm J.R."/>
            <person name="Wisecaver J.H."/>
        </authorList>
    </citation>
    <scope>NUCLEOTIDE SEQUENCE</scope>
    <source>
        <strain evidence="1">ECLA1</strain>
    </source>
</reference>
<dbReference type="AlphaFoldDB" id="A0AAE1DX77"/>
<protein>
    <submittedName>
        <fullName evidence="1">Uncharacterized protein</fullName>
    </submittedName>
</protein>
<organism evidence="1 2">
    <name type="scientific">Elysia crispata</name>
    <name type="common">lettuce slug</name>
    <dbReference type="NCBI Taxonomy" id="231223"/>
    <lineage>
        <taxon>Eukaryota</taxon>
        <taxon>Metazoa</taxon>
        <taxon>Spiralia</taxon>
        <taxon>Lophotrochozoa</taxon>
        <taxon>Mollusca</taxon>
        <taxon>Gastropoda</taxon>
        <taxon>Heterobranchia</taxon>
        <taxon>Euthyneura</taxon>
        <taxon>Panpulmonata</taxon>
        <taxon>Sacoglossa</taxon>
        <taxon>Placobranchoidea</taxon>
        <taxon>Plakobranchidae</taxon>
        <taxon>Elysia</taxon>
    </lineage>
</organism>
<sequence>MAETHSHHRQTSRIHPLTRVQFADRTSICLRWKRKFGGNRGCAAQAYVRPQISEPENGSSLVNTNVPRISKLLCGLGEVLPTIQDSPKFALSVSIDRYNAYKRSHRGLTSVHIASAYCEVSTSSAIVRNSLLRRKWQ</sequence>
<accession>A0AAE1DX77</accession>
<gene>
    <name evidence="1" type="ORF">RRG08_018388</name>
</gene>
<evidence type="ECO:0000313" key="1">
    <source>
        <dbReference type="EMBL" id="KAK3785685.1"/>
    </source>
</evidence>
<keyword evidence="2" id="KW-1185">Reference proteome</keyword>
<evidence type="ECO:0000313" key="2">
    <source>
        <dbReference type="Proteomes" id="UP001283361"/>
    </source>
</evidence>
<name>A0AAE1DX77_9GAST</name>
<dbReference type="Proteomes" id="UP001283361">
    <property type="component" value="Unassembled WGS sequence"/>
</dbReference>
<proteinExistence type="predicted"/>